<proteinExistence type="predicted"/>
<sequence length="47" mass="5599">MKNTEQKDMYQVEKLTEKQQESIKNVLIRLYEDQFGVTIIRKGKEPA</sequence>
<protein>
    <submittedName>
        <fullName evidence="1">Uncharacterized protein</fullName>
    </submittedName>
</protein>
<accession>A0A8S5SSI2</accession>
<name>A0A8S5SSI2_9CAUD</name>
<evidence type="ECO:0000313" key="1">
    <source>
        <dbReference type="EMBL" id="DAF53918.1"/>
    </source>
</evidence>
<organism evidence="1">
    <name type="scientific">Myoviridae sp. ct2Qy24</name>
    <dbReference type="NCBI Taxonomy" id="2827656"/>
    <lineage>
        <taxon>Viruses</taxon>
        <taxon>Duplodnaviria</taxon>
        <taxon>Heunggongvirae</taxon>
        <taxon>Uroviricota</taxon>
        <taxon>Caudoviricetes</taxon>
    </lineage>
</organism>
<dbReference type="EMBL" id="BK032666">
    <property type="protein sequence ID" value="DAF53918.1"/>
    <property type="molecule type" value="Genomic_DNA"/>
</dbReference>
<reference evidence="1" key="1">
    <citation type="journal article" date="2021" name="Proc. Natl. Acad. Sci. U.S.A.">
        <title>A Catalog of Tens of Thousands of Viruses from Human Metagenomes Reveals Hidden Associations with Chronic Diseases.</title>
        <authorList>
            <person name="Tisza M.J."/>
            <person name="Buck C.B."/>
        </authorList>
    </citation>
    <scope>NUCLEOTIDE SEQUENCE</scope>
    <source>
        <strain evidence="1">Ct2Qy24</strain>
    </source>
</reference>